<organism evidence="7 8">
    <name type="scientific">Actinoplanes siamensis</name>
    <dbReference type="NCBI Taxonomy" id="1223317"/>
    <lineage>
        <taxon>Bacteria</taxon>
        <taxon>Bacillati</taxon>
        <taxon>Actinomycetota</taxon>
        <taxon>Actinomycetes</taxon>
        <taxon>Micromonosporales</taxon>
        <taxon>Micromonosporaceae</taxon>
        <taxon>Actinoplanes</taxon>
    </lineage>
</organism>
<feature type="transmembrane region" description="Helical" evidence="6">
    <location>
        <begin position="158"/>
        <end position="181"/>
    </location>
</feature>
<evidence type="ECO:0000313" key="8">
    <source>
        <dbReference type="Proteomes" id="UP000629619"/>
    </source>
</evidence>
<feature type="transmembrane region" description="Helical" evidence="6">
    <location>
        <begin position="193"/>
        <end position="211"/>
    </location>
</feature>
<keyword evidence="5 6" id="KW-0472">Membrane</keyword>
<evidence type="ECO:0000256" key="1">
    <source>
        <dbReference type="ARBA" id="ARBA00004651"/>
    </source>
</evidence>
<dbReference type="PANTHER" id="PTHR30086">
    <property type="entry name" value="ARGININE EXPORTER PROTEIN ARGO"/>
    <property type="match status" value="1"/>
</dbReference>
<dbReference type="PIRSF" id="PIRSF006324">
    <property type="entry name" value="LeuE"/>
    <property type="match status" value="1"/>
</dbReference>
<evidence type="ECO:0000313" key="7">
    <source>
        <dbReference type="EMBL" id="GIF06974.1"/>
    </source>
</evidence>
<evidence type="ECO:0000256" key="5">
    <source>
        <dbReference type="ARBA" id="ARBA00023136"/>
    </source>
</evidence>
<dbReference type="PANTHER" id="PTHR30086:SF20">
    <property type="entry name" value="ARGININE EXPORTER PROTEIN ARGO-RELATED"/>
    <property type="match status" value="1"/>
</dbReference>
<keyword evidence="4 6" id="KW-1133">Transmembrane helix</keyword>
<keyword evidence="2" id="KW-1003">Cell membrane</keyword>
<reference evidence="7" key="1">
    <citation type="submission" date="2021-01" db="EMBL/GenBank/DDBJ databases">
        <title>Whole genome shotgun sequence of Actinoplanes siamensis NBRC 109076.</title>
        <authorList>
            <person name="Komaki H."/>
            <person name="Tamura T."/>
        </authorList>
    </citation>
    <scope>NUCLEOTIDE SEQUENCE</scope>
    <source>
        <strain evidence="7">NBRC 109076</strain>
    </source>
</reference>
<feature type="transmembrane region" description="Helical" evidence="6">
    <location>
        <begin position="6"/>
        <end position="28"/>
    </location>
</feature>
<accession>A0A919NA19</accession>
<sequence>MSSELHILPYAFVVLIGALSPGPDFALVTRFAALYGRRAGIAAGVGIGGGMAVNTFAALLGVGAVVAAAPWLYDTIRYLGAAYLLYLGVMALWSLRRRAGASGPGEHAEAAGSARGQAWRAFRQGLITNILNPKAIVFLVALMPQFMPASPAVLDRVVVGVVTTAVVLGWFVLVALAVSAMRRILQRPAVRRGLDALTGMLLVGLAVRLVVS</sequence>
<evidence type="ECO:0000256" key="4">
    <source>
        <dbReference type="ARBA" id="ARBA00022989"/>
    </source>
</evidence>
<dbReference type="AlphaFoldDB" id="A0A919NA19"/>
<keyword evidence="8" id="KW-1185">Reference proteome</keyword>
<evidence type="ECO:0000256" key="2">
    <source>
        <dbReference type="ARBA" id="ARBA00022475"/>
    </source>
</evidence>
<keyword evidence="3 6" id="KW-0812">Transmembrane</keyword>
<comment type="caution">
    <text evidence="7">The sequence shown here is derived from an EMBL/GenBank/DDBJ whole genome shotgun (WGS) entry which is preliminary data.</text>
</comment>
<dbReference type="RefSeq" id="WP_203682391.1">
    <property type="nucleotide sequence ID" value="NZ_BOMW01000043.1"/>
</dbReference>
<feature type="transmembrane region" description="Helical" evidence="6">
    <location>
        <begin position="126"/>
        <end position="146"/>
    </location>
</feature>
<dbReference type="InterPro" id="IPR001123">
    <property type="entry name" value="LeuE-type"/>
</dbReference>
<evidence type="ECO:0000256" key="3">
    <source>
        <dbReference type="ARBA" id="ARBA00022692"/>
    </source>
</evidence>
<name>A0A919NA19_9ACTN</name>
<dbReference type="Proteomes" id="UP000629619">
    <property type="component" value="Unassembled WGS sequence"/>
</dbReference>
<proteinExistence type="predicted"/>
<dbReference type="GO" id="GO:0005886">
    <property type="term" value="C:plasma membrane"/>
    <property type="evidence" value="ECO:0007669"/>
    <property type="project" value="UniProtKB-SubCell"/>
</dbReference>
<feature type="transmembrane region" description="Helical" evidence="6">
    <location>
        <begin position="75"/>
        <end position="95"/>
    </location>
</feature>
<evidence type="ECO:0000256" key="6">
    <source>
        <dbReference type="SAM" id="Phobius"/>
    </source>
</evidence>
<comment type="subcellular location">
    <subcellularLocation>
        <location evidence="1">Cell membrane</location>
        <topology evidence="1">Multi-pass membrane protein</topology>
    </subcellularLocation>
</comment>
<dbReference type="GO" id="GO:0015171">
    <property type="term" value="F:amino acid transmembrane transporter activity"/>
    <property type="evidence" value="ECO:0007669"/>
    <property type="project" value="TreeGrafter"/>
</dbReference>
<protein>
    <submittedName>
        <fullName evidence="7">Threonine transporter RhtB</fullName>
    </submittedName>
</protein>
<feature type="transmembrane region" description="Helical" evidence="6">
    <location>
        <begin position="40"/>
        <end position="69"/>
    </location>
</feature>
<dbReference type="Pfam" id="PF01810">
    <property type="entry name" value="LysE"/>
    <property type="match status" value="1"/>
</dbReference>
<dbReference type="EMBL" id="BOMW01000043">
    <property type="protein sequence ID" value="GIF06974.1"/>
    <property type="molecule type" value="Genomic_DNA"/>
</dbReference>
<gene>
    <name evidence="7" type="ORF">Asi03nite_45120</name>
</gene>